<gene>
    <name evidence="2" type="ORF">BWK72_13015</name>
</gene>
<dbReference type="InterPro" id="IPR009078">
    <property type="entry name" value="Ferritin-like_SF"/>
</dbReference>
<protein>
    <recommendedName>
        <fullName evidence="1">DUF2202 domain-containing protein</fullName>
    </recommendedName>
</protein>
<comment type="caution">
    <text evidence="2">The sequence shown here is derived from an EMBL/GenBank/DDBJ whole genome shotgun (WGS) entry which is preliminary data.</text>
</comment>
<dbReference type="InterPro" id="IPR019243">
    <property type="entry name" value="DUF2202"/>
</dbReference>
<evidence type="ECO:0000259" key="1">
    <source>
        <dbReference type="Pfam" id="PF09968"/>
    </source>
</evidence>
<accession>A0A1W9KT05</accession>
<dbReference type="EMBL" id="MTEI01000008">
    <property type="protein sequence ID" value="OQW87545.1"/>
    <property type="molecule type" value="Genomic_DNA"/>
</dbReference>
<dbReference type="AlphaFoldDB" id="A0A1W9KT05"/>
<evidence type="ECO:0000313" key="3">
    <source>
        <dbReference type="Proteomes" id="UP000192505"/>
    </source>
</evidence>
<reference evidence="2 3" key="1">
    <citation type="submission" date="2017-01" db="EMBL/GenBank/DDBJ databases">
        <title>Novel large sulfur bacteria in the metagenomes of groundwater-fed chemosynthetic microbial mats in the Lake Huron basin.</title>
        <authorList>
            <person name="Sharrar A.M."/>
            <person name="Flood B.E."/>
            <person name="Bailey J.V."/>
            <person name="Jones D.S."/>
            <person name="Biddanda B."/>
            <person name="Ruberg S.A."/>
            <person name="Marcus D.N."/>
            <person name="Dick G.J."/>
        </authorList>
    </citation>
    <scope>NUCLEOTIDE SEQUENCE [LARGE SCALE GENOMIC DNA]</scope>
    <source>
        <strain evidence="2">A7</strain>
    </source>
</reference>
<dbReference type="Gene3D" id="1.20.1260.10">
    <property type="match status" value="1"/>
</dbReference>
<proteinExistence type="predicted"/>
<dbReference type="InterPro" id="IPR012347">
    <property type="entry name" value="Ferritin-like"/>
</dbReference>
<evidence type="ECO:0000313" key="2">
    <source>
        <dbReference type="EMBL" id="OQW87545.1"/>
    </source>
</evidence>
<sequence length="210" mass="22242">MLSACGGGGDDAAAPSNSTGLAGTSAALTTTITALPLEGLSAAEQDSLAFMREEEKLAHDVYIQLDSLWRGYTRVFGNIANSEASHTALVQQLLVRYNLPDPTAALAAGVYQNTTLQNLYTQLVAAGSVSLVEGLKVGAAIEEIDMIDLNKALLETDNQDITLVYQNLLQGSRNHLRAFVGALAGQSVTYVPQYMAEADYQAIVTTPTEC</sequence>
<dbReference type="CDD" id="cd01048">
    <property type="entry name" value="Ferritin_like_AB2"/>
    <property type="match status" value="1"/>
</dbReference>
<name>A0A1W9KT05_9BURK</name>
<dbReference type="Proteomes" id="UP000192505">
    <property type="component" value="Unassembled WGS sequence"/>
</dbReference>
<feature type="domain" description="DUF2202" evidence="1">
    <location>
        <begin position="44"/>
        <end position="206"/>
    </location>
</feature>
<organism evidence="2 3">
    <name type="scientific">Rhodoferax ferrireducens</name>
    <dbReference type="NCBI Taxonomy" id="192843"/>
    <lineage>
        <taxon>Bacteria</taxon>
        <taxon>Pseudomonadati</taxon>
        <taxon>Pseudomonadota</taxon>
        <taxon>Betaproteobacteria</taxon>
        <taxon>Burkholderiales</taxon>
        <taxon>Comamonadaceae</taxon>
        <taxon>Rhodoferax</taxon>
    </lineage>
</organism>
<dbReference type="SUPFAM" id="SSF47240">
    <property type="entry name" value="Ferritin-like"/>
    <property type="match status" value="1"/>
</dbReference>
<dbReference type="Pfam" id="PF09968">
    <property type="entry name" value="DUF2202"/>
    <property type="match status" value="1"/>
</dbReference>